<comment type="caution">
    <text evidence="1">The sequence shown here is derived from an EMBL/GenBank/DDBJ whole genome shotgun (WGS) entry which is preliminary data.</text>
</comment>
<keyword evidence="2" id="KW-1185">Reference proteome</keyword>
<protein>
    <submittedName>
        <fullName evidence="1">Uncharacterized protein</fullName>
    </submittedName>
</protein>
<proteinExistence type="predicted"/>
<accession>A0A4U5M7U8</accession>
<sequence>MVINLSNVLKLKENEISKETSKKRKSKRNSMRRSWIGTIDDHAMKMEAKRLAEVKNYPDFQASEKFLYLFKKNYRIVSRKITGVVTRKTFQDAEQLS</sequence>
<name>A0A4U5M7U8_STECR</name>
<evidence type="ECO:0000313" key="1">
    <source>
        <dbReference type="EMBL" id="TKR64974.1"/>
    </source>
</evidence>
<reference evidence="1 2" key="2">
    <citation type="journal article" date="2019" name="G3 (Bethesda)">
        <title>Hybrid Assembly of the Genome of the Entomopathogenic Nematode Steinernema carpocapsae Identifies the X-Chromosome.</title>
        <authorList>
            <person name="Serra L."/>
            <person name="Macchietto M."/>
            <person name="Macias-Munoz A."/>
            <person name="McGill C.J."/>
            <person name="Rodriguez I.M."/>
            <person name="Rodriguez B."/>
            <person name="Murad R."/>
            <person name="Mortazavi A."/>
        </authorList>
    </citation>
    <scope>NUCLEOTIDE SEQUENCE [LARGE SCALE GENOMIC DNA]</scope>
    <source>
        <strain evidence="1 2">ALL</strain>
    </source>
</reference>
<dbReference type="EMBL" id="AZBU02000009">
    <property type="protein sequence ID" value="TKR64974.1"/>
    <property type="molecule type" value="Genomic_DNA"/>
</dbReference>
<dbReference type="AlphaFoldDB" id="A0A4U5M7U8"/>
<evidence type="ECO:0000313" key="2">
    <source>
        <dbReference type="Proteomes" id="UP000298663"/>
    </source>
</evidence>
<reference evidence="1 2" key="1">
    <citation type="journal article" date="2015" name="Genome Biol.">
        <title>Comparative genomics of Steinernema reveals deeply conserved gene regulatory networks.</title>
        <authorList>
            <person name="Dillman A.R."/>
            <person name="Macchietto M."/>
            <person name="Porter C.F."/>
            <person name="Rogers A."/>
            <person name="Williams B."/>
            <person name="Antoshechkin I."/>
            <person name="Lee M.M."/>
            <person name="Goodwin Z."/>
            <person name="Lu X."/>
            <person name="Lewis E.E."/>
            <person name="Goodrich-Blair H."/>
            <person name="Stock S.P."/>
            <person name="Adams B.J."/>
            <person name="Sternberg P.W."/>
            <person name="Mortazavi A."/>
        </authorList>
    </citation>
    <scope>NUCLEOTIDE SEQUENCE [LARGE SCALE GENOMIC DNA]</scope>
    <source>
        <strain evidence="1 2">ALL</strain>
    </source>
</reference>
<dbReference type="GO" id="GO:0003677">
    <property type="term" value="F:DNA binding"/>
    <property type="evidence" value="ECO:0007669"/>
    <property type="project" value="UniProtKB-KW"/>
</dbReference>
<gene>
    <name evidence="1" type="ORF">L596_025439</name>
</gene>
<organism evidence="1 2">
    <name type="scientific">Steinernema carpocapsae</name>
    <name type="common">Entomopathogenic nematode</name>
    <dbReference type="NCBI Taxonomy" id="34508"/>
    <lineage>
        <taxon>Eukaryota</taxon>
        <taxon>Metazoa</taxon>
        <taxon>Ecdysozoa</taxon>
        <taxon>Nematoda</taxon>
        <taxon>Chromadorea</taxon>
        <taxon>Rhabditida</taxon>
        <taxon>Tylenchina</taxon>
        <taxon>Panagrolaimomorpha</taxon>
        <taxon>Strongyloidoidea</taxon>
        <taxon>Steinernematidae</taxon>
        <taxon>Steinernema</taxon>
    </lineage>
</organism>
<dbReference type="Proteomes" id="UP000298663">
    <property type="component" value="Unassembled WGS sequence"/>
</dbReference>